<evidence type="ECO:0000256" key="3">
    <source>
        <dbReference type="ARBA" id="ARBA00022723"/>
    </source>
</evidence>
<comment type="similarity">
    <text evidence="2">Belongs to the carotenoid oxygenase family.</text>
</comment>
<dbReference type="Proteomes" id="UP001199525">
    <property type="component" value="Unassembled WGS sequence"/>
</dbReference>
<name>A0ABS8IA40_9NOSO</name>
<dbReference type="Pfam" id="PF03055">
    <property type="entry name" value="RPE65"/>
    <property type="match status" value="1"/>
</dbReference>
<keyword evidence="4" id="KW-0408">Iron</keyword>
<keyword evidence="6" id="KW-1185">Reference proteome</keyword>
<dbReference type="EMBL" id="JAIVFQ010000025">
    <property type="protein sequence ID" value="MCC5601001.1"/>
    <property type="molecule type" value="Genomic_DNA"/>
</dbReference>
<dbReference type="PANTHER" id="PTHR10543:SF139">
    <property type="entry name" value="DIOXYGENASE"/>
    <property type="match status" value="1"/>
</dbReference>
<sequence>MHTIEKKSNKKAWAGAIPSLRDATRSLLPRRGTVSFANAKPATEFPPTQLPILSGKIPDGLRGTLYRNGPARLERGGIRMGHWFDGDGAILAVNFNDAVATGVYRYVQTSGYQEEAAAGKLLYGNYGMTAPGPIWNQWQKPIKNAANTSVLALPDKLLALWEGGKPHALDLQTLETSGEDDLGGLTKGLNYSAHYKRDKQTGEIFNFGISPGLNATLNIYKSDSTGRIIQQAAYQLDGIPLVHDFILAGQYIVFFLPPVRVNVLPLLIGINNYSDSLEWQPRLGTQILVIDRETLSVVSRGETEPWFQWHFGNGYVDASGSVIVDIARYEDFQTNQYLKEVATGETHTPAKSTLGRVHLHPQTGKVTSIQQLLNRYCEFPNVPQQNVGQPSRYTYMSTFRSGTDISQEVVNAIARFDNKTETLTEADLGENRYPSEPIHAQDTQNPEQAWILTVVYDANSHTSEVWIFDSDRLDAEPVCKLGLPSVIPHSFHGTWNPA</sequence>
<dbReference type="RefSeq" id="WP_229486054.1">
    <property type="nucleotide sequence ID" value="NZ_JAIVFQ010000025.1"/>
</dbReference>
<evidence type="ECO:0000256" key="2">
    <source>
        <dbReference type="ARBA" id="ARBA00006787"/>
    </source>
</evidence>
<organism evidence="5 6">
    <name type="scientific">Nostoc favosum CHAB5714</name>
    <dbReference type="NCBI Taxonomy" id="2780399"/>
    <lineage>
        <taxon>Bacteria</taxon>
        <taxon>Bacillati</taxon>
        <taxon>Cyanobacteriota</taxon>
        <taxon>Cyanophyceae</taxon>
        <taxon>Nostocales</taxon>
        <taxon>Nostocaceae</taxon>
        <taxon>Nostoc</taxon>
        <taxon>Nostoc favosum</taxon>
    </lineage>
</organism>
<evidence type="ECO:0000256" key="1">
    <source>
        <dbReference type="ARBA" id="ARBA00001954"/>
    </source>
</evidence>
<comment type="cofactor">
    <cofactor evidence="1">
        <name>Fe(2+)</name>
        <dbReference type="ChEBI" id="CHEBI:29033"/>
    </cofactor>
</comment>
<protein>
    <submittedName>
        <fullName evidence="5">Carotenoid oxygenase family protein</fullName>
    </submittedName>
</protein>
<proteinExistence type="inferred from homology"/>
<gene>
    <name evidence="5" type="ORF">LC586_17760</name>
</gene>
<evidence type="ECO:0000313" key="5">
    <source>
        <dbReference type="EMBL" id="MCC5601001.1"/>
    </source>
</evidence>
<evidence type="ECO:0000313" key="6">
    <source>
        <dbReference type="Proteomes" id="UP001199525"/>
    </source>
</evidence>
<reference evidence="5 6" key="1">
    <citation type="journal article" date="2021" name="Microorganisms">
        <title>Genome Evolution of Filamentous Cyanobacterium Nostoc Species: From Facultative Symbiosis to Free Living.</title>
        <authorList>
            <person name="Huo D."/>
            <person name="Li H."/>
            <person name="Cai F."/>
            <person name="Guo X."/>
            <person name="Qiao Z."/>
            <person name="Wang W."/>
            <person name="Yu G."/>
            <person name="Li R."/>
        </authorList>
    </citation>
    <scope>NUCLEOTIDE SEQUENCE [LARGE SCALE GENOMIC DNA]</scope>
    <source>
        <strain evidence="5 6">CHAB 5714</strain>
    </source>
</reference>
<keyword evidence="3" id="KW-0479">Metal-binding</keyword>
<evidence type="ECO:0000256" key="4">
    <source>
        <dbReference type="ARBA" id="ARBA00023004"/>
    </source>
</evidence>
<dbReference type="InterPro" id="IPR004294">
    <property type="entry name" value="Carotenoid_Oase"/>
</dbReference>
<comment type="caution">
    <text evidence="5">The sequence shown here is derived from an EMBL/GenBank/DDBJ whole genome shotgun (WGS) entry which is preliminary data.</text>
</comment>
<accession>A0ABS8IA40</accession>
<dbReference type="PANTHER" id="PTHR10543">
    <property type="entry name" value="BETA-CAROTENE DIOXYGENASE"/>
    <property type="match status" value="1"/>
</dbReference>